<keyword evidence="19" id="KW-1185">Reference proteome</keyword>
<dbReference type="PROSITE" id="PS51671">
    <property type="entry name" value="ACT"/>
    <property type="match status" value="1"/>
</dbReference>
<feature type="binding site" evidence="15">
    <location>
        <begin position="9"/>
        <end position="16"/>
    </location>
    <ligand>
        <name>NADP(+)</name>
        <dbReference type="ChEBI" id="CHEBI:58349"/>
    </ligand>
</feature>
<dbReference type="Gene3D" id="3.30.360.10">
    <property type="entry name" value="Dihydrodipicolinate Reductase, domain 2"/>
    <property type="match status" value="1"/>
</dbReference>
<dbReference type="FunFam" id="3.40.50.720:FF:000062">
    <property type="entry name" value="Homoserine dehydrogenase"/>
    <property type="match status" value="1"/>
</dbReference>
<feature type="binding site" evidence="15">
    <location>
        <position position="105"/>
    </location>
    <ligand>
        <name>NADPH</name>
        <dbReference type="ChEBI" id="CHEBI:57783"/>
    </ligand>
</feature>
<dbReference type="Pfam" id="PF01842">
    <property type="entry name" value="ACT"/>
    <property type="match status" value="1"/>
</dbReference>
<dbReference type="KEGG" id="cbw:RR42_m2538"/>
<dbReference type="InterPro" id="IPR045865">
    <property type="entry name" value="ACT-like_dom_sf"/>
</dbReference>
<protein>
    <recommendedName>
        <fullName evidence="6">Homoserine dehydrogenase</fullName>
        <ecNumber evidence="5">1.1.1.3</ecNumber>
    </recommendedName>
</protein>
<dbReference type="GO" id="GO:0009088">
    <property type="term" value="P:threonine biosynthetic process"/>
    <property type="evidence" value="ECO:0007669"/>
    <property type="project" value="UniProtKB-UniPathway"/>
</dbReference>
<dbReference type="Pfam" id="PF03447">
    <property type="entry name" value="NAD_binding_3"/>
    <property type="match status" value="1"/>
</dbReference>
<keyword evidence="8" id="KW-0791">Threonine biosynthesis</keyword>
<keyword evidence="12" id="KW-0520">NAD</keyword>
<dbReference type="EC" id="1.1.1.3" evidence="5"/>
<dbReference type="UniPathway" id="UPA00050">
    <property type="reaction ID" value="UER00063"/>
</dbReference>
<dbReference type="SUPFAM" id="SSF51735">
    <property type="entry name" value="NAD(P)-binding Rossmann-fold domains"/>
    <property type="match status" value="1"/>
</dbReference>
<evidence type="ECO:0000256" key="4">
    <source>
        <dbReference type="ARBA" id="ARBA00006753"/>
    </source>
</evidence>
<evidence type="ECO:0000256" key="7">
    <source>
        <dbReference type="ARBA" id="ARBA00022605"/>
    </source>
</evidence>
<evidence type="ECO:0000313" key="18">
    <source>
        <dbReference type="EMBL" id="AJG19930.1"/>
    </source>
</evidence>
<dbReference type="GO" id="GO:0004412">
    <property type="term" value="F:homoserine dehydrogenase activity"/>
    <property type="evidence" value="ECO:0007669"/>
    <property type="project" value="UniProtKB-EC"/>
</dbReference>
<dbReference type="FunFam" id="3.30.70.260:FF:000030">
    <property type="entry name" value="Homoserine dehydrogenase"/>
    <property type="match status" value="1"/>
</dbReference>
<dbReference type="InterPro" id="IPR036291">
    <property type="entry name" value="NAD(P)-bd_dom_sf"/>
</dbReference>
<gene>
    <name evidence="18" type="ORF">RR42_m2538</name>
</gene>
<dbReference type="PANTHER" id="PTHR43331:SF1">
    <property type="entry name" value="HOMOSERINE DEHYDROGENASE"/>
    <property type="match status" value="1"/>
</dbReference>
<dbReference type="GO" id="GO:0046872">
    <property type="term" value="F:metal ion binding"/>
    <property type="evidence" value="ECO:0007669"/>
    <property type="project" value="UniProtKB-KW"/>
</dbReference>
<dbReference type="InterPro" id="IPR001342">
    <property type="entry name" value="HDH_cat"/>
</dbReference>
<dbReference type="InterPro" id="IPR016204">
    <property type="entry name" value="HDH"/>
</dbReference>
<comment type="pathway">
    <text evidence="3">Amino-acid biosynthesis; L-methionine biosynthesis via de novo pathway; L-homoserine from L-aspartate: step 3/3.</text>
</comment>
<dbReference type="AlphaFoldDB" id="A0A0C4YAF0"/>
<evidence type="ECO:0000256" key="12">
    <source>
        <dbReference type="ARBA" id="ARBA00023027"/>
    </source>
</evidence>
<evidence type="ECO:0000256" key="1">
    <source>
        <dbReference type="ARBA" id="ARBA00001920"/>
    </source>
</evidence>
<evidence type="ECO:0000259" key="17">
    <source>
        <dbReference type="PROSITE" id="PS51671"/>
    </source>
</evidence>
<dbReference type="Gene3D" id="3.40.50.720">
    <property type="entry name" value="NAD(P)-binding Rossmann-like Domain"/>
    <property type="match status" value="1"/>
</dbReference>
<feature type="domain" description="ACT" evidence="17">
    <location>
        <begin position="355"/>
        <end position="431"/>
    </location>
</feature>
<dbReference type="Pfam" id="PF00742">
    <property type="entry name" value="Homoserine_dh"/>
    <property type="match status" value="1"/>
</dbReference>
<dbReference type="OrthoDB" id="9808167at2"/>
<evidence type="ECO:0000256" key="15">
    <source>
        <dbReference type="PIRSR" id="PIRSR000098-2"/>
    </source>
</evidence>
<evidence type="ECO:0000256" key="3">
    <source>
        <dbReference type="ARBA" id="ARBA00005062"/>
    </source>
</evidence>
<dbReference type="UniPathway" id="UPA00051">
    <property type="reaction ID" value="UER00465"/>
</dbReference>
<comment type="cofactor">
    <cofactor evidence="1">
        <name>a metal cation</name>
        <dbReference type="ChEBI" id="CHEBI:25213"/>
    </cofactor>
</comment>
<dbReference type="NCBIfam" id="NF004976">
    <property type="entry name" value="PRK06349.1"/>
    <property type="match status" value="1"/>
</dbReference>
<sequence length="436" mass="46998">MNPIKVGLLGIGTVGSGTFNVLQRNQEEIRRRAGRGIEIAMVADLNTERARELTGGQVEVVADANEVVTRPEIDIVIELIGGYGIARELVLKAIENGKHVVTANKALLAVHGNEIFEAARKKGVIVAFEAAVAGGIPIIKALREGLTANRIEWIAGIINGTTNFILSEMRDKGLDFGTVLKQAQALGYAEADPTFDIEGIDAAHKITLMSSIAFGMPVQFDKAYVEGITKLSAVDIRYAEELGYRIKLLGLTRRRENGIELRVHPTLVPAKRLIANVEGAMNAVLVQGDAVGATLYYGKGAGAEPTASAVIADLVDVTRLHTADPEHRVPHLAFQPDELSSVPVLPIEEVTSSYYLRMRVADEAGVLADITRILADAGISIDAMLQKESREGEPQTDIIMLSHLTLEKQVNAAIAKIEALPTVLSAVTRLRMEELN</sequence>
<dbReference type="SUPFAM" id="SSF55021">
    <property type="entry name" value="ACT-like"/>
    <property type="match status" value="1"/>
</dbReference>
<dbReference type="RefSeq" id="WP_043347219.1">
    <property type="nucleotide sequence ID" value="NZ_CP010536.1"/>
</dbReference>
<evidence type="ECO:0000256" key="14">
    <source>
        <dbReference type="PIRSR" id="PIRSR000098-1"/>
    </source>
</evidence>
<evidence type="ECO:0000256" key="11">
    <source>
        <dbReference type="ARBA" id="ARBA00023002"/>
    </source>
</evidence>
<evidence type="ECO:0000256" key="13">
    <source>
        <dbReference type="ARBA" id="ARBA00023167"/>
    </source>
</evidence>
<dbReference type="InterPro" id="IPR002912">
    <property type="entry name" value="ACT_dom"/>
</dbReference>
<dbReference type="Proteomes" id="UP000031843">
    <property type="component" value="Chromosome main"/>
</dbReference>
<accession>A0A0C4YAF0</accession>
<evidence type="ECO:0000256" key="6">
    <source>
        <dbReference type="ARBA" id="ARBA00013376"/>
    </source>
</evidence>
<comment type="similarity">
    <text evidence="4 16">Belongs to the homoserine dehydrogenase family.</text>
</comment>
<evidence type="ECO:0000256" key="16">
    <source>
        <dbReference type="RuleBase" id="RU004171"/>
    </source>
</evidence>
<dbReference type="EMBL" id="CP010536">
    <property type="protein sequence ID" value="AJG19930.1"/>
    <property type="molecule type" value="Genomic_DNA"/>
</dbReference>
<proteinExistence type="inferred from homology"/>
<dbReference type="FunFam" id="3.30.360.10:FF:000005">
    <property type="entry name" value="Homoserine dehydrogenase"/>
    <property type="match status" value="1"/>
</dbReference>
<evidence type="ECO:0000256" key="8">
    <source>
        <dbReference type="ARBA" id="ARBA00022697"/>
    </source>
</evidence>
<comment type="pathway">
    <text evidence="2">Amino-acid biosynthesis; L-threonine biosynthesis; L-threonine from L-aspartate: step 3/5.</text>
</comment>
<name>A0A0C4YAF0_9BURK</name>
<keyword evidence="7" id="KW-0028">Amino-acid biosynthesis</keyword>
<evidence type="ECO:0000256" key="5">
    <source>
        <dbReference type="ARBA" id="ARBA00013213"/>
    </source>
</evidence>
<keyword evidence="11 18" id="KW-0560">Oxidoreductase</keyword>
<keyword evidence="10 15" id="KW-0521">NADP</keyword>
<dbReference type="PROSITE" id="PS01042">
    <property type="entry name" value="HOMOSER_DHGENASE"/>
    <property type="match status" value="1"/>
</dbReference>
<keyword evidence="13" id="KW-0486">Methionine biosynthesis</keyword>
<dbReference type="CDD" id="cd04881">
    <property type="entry name" value="ACT_HSDH-Hom"/>
    <property type="match status" value="1"/>
</dbReference>
<dbReference type="SUPFAM" id="SSF55347">
    <property type="entry name" value="Glyceraldehyde-3-phosphate dehydrogenase-like, C-terminal domain"/>
    <property type="match status" value="1"/>
</dbReference>
<keyword evidence="9" id="KW-0479">Metal-binding</keyword>
<dbReference type="InterPro" id="IPR005106">
    <property type="entry name" value="Asp/hSer_DH_NAD-bd"/>
</dbReference>
<evidence type="ECO:0000313" key="19">
    <source>
        <dbReference type="Proteomes" id="UP000031843"/>
    </source>
</evidence>
<dbReference type="STRING" id="68895.RR42_m2538"/>
<organism evidence="18 19">
    <name type="scientific">Cupriavidus basilensis</name>
    <dbReference type="NCBI Taxonomy" id="68895"/>
    <lineage>
        <taxon>Bacteria</taxon>
        <taxon>Pseudomonadati</taxon>
        <taxon>Pseudomonadota</taxon>
        <taxon>Betaproteobacteria</taxon>
        <taxon>Burkholderiales</taxon>
        <taxon>Burkholderiaceae</taxon>
        <taxon>Cupriavidus</taxon>
    </lineage>
</organism>
<dbReference type="PANTHER" id="PTHR43331">
    <property type="entry name" value="HOMOSERINE DEHYDROGENASE"/>
    <property type="match status" value="1"/>
</dbReference>
<evidence type="ECO:0000256" key="10">
    <source>
        <dbReference type="ARBA" id="ARBA00022857"/>
    </source>
</evidence>
<feature type="binding site" evidence="15">
    <location>
        <position position="190"/>
    </location>
    <ligand>
        <name>L-homoserine</name>
        <dbReference type="ChEBI" id="CHEBI:57476"/>
    </ligand>
</feature>
<dbReference type="InterPro" id="IPR019811">
    <property type="entry name" value="HDH_CS"/>
</dbReference>
<dbReference type="PIRSF" id="PIRSF000098">
    <property type="entry name" value="Homoser_dehydrog"/>
    <property type="match status" value="1"/>
</dbReference>
<reference evidence="18 19" key="1">
    <citation type="journal article" date="2015" name="Genome Announc.">
        <title>Complete Genome Sequence of Cupriavidus basilensis 4G11, Isolated from the Oak Ridge Field Research Center Site.</title>
        <authorList>
            <person name="Ray J."/>
            <person name="Waters R.J."/>
            <person name="Skerker J.M."/>
            <person name="Kuehl J.V."/>
            <person name="Price M.N."/>
            <person name="Huang J."/>
            <person name="Chakraborty R."/>
            <person name="Arkin A.P."/>
            <person name="Deutschbauer A."/>
        </authorList>
    </citation>
    <scope>NUCLEOTIDE SEQUENCE [LARGE SCALE GENOMIC DNA]</scope>
    <source>
        <strain evidence="18">4G11</strain>
    </source>
</reference>
<evidence type="ECO:0000256" key="2">
    <source>
        <dbReference type="ARBA" id="ARBA00005056"/>
    </source>
</evidence>
<dbReference type="GO" id="GO:0009086">
    <property type="term" value="P:methionine biosynthetic process"/>
    <property type="evidence" value="ECO:0007669"/>
    <property type="project" value="UniProtKB-KW"/>
</dbReference>
<evidence type="ECO:0000256" key="9">
    <source>
        <dbReference type="ARBA" id="ARBA00022723"/>
    </source>
</evidence>
<dbReference type="GO" id="GO:0050661">
    <property type="term" value="F:NADP binding"/>
    <property type="evidence" value="ECO:0007669"/>
    <property type="project" value="InterPro"/>
</dbReference>
<dbReference type="Gene3D" id="3.30.70.260">
    <property type="match status" value="1"/>
</dbReference>
<feature type="active site" description="Proton donor" evidence="14">
    <location>
        <position position="205"/>
    </location>
</feature>